<feature type="chain" id="PRO_5004285029" evidence="2">
    <location>
        <begin position="23"/>
        <end position="184"/>
    </location>
</feature>
<dbReference type="PATRIC" id="fig|243231.5.peg.790"/>
<dbReference type="InterPro" id="IPR008719">
    <property type="entry name" value="N2O_reductase_NosL"/>
</dbReference>
<dbReference type="Proteomes" id="UP000000577">
    <property type="component" value="Chromosome"/>
</dbReference>
<evidence type="ECO:0000313" key="3">
    <source>
        <dbReference type="EMBL" id="AAR34123.1"/>
    </source>
</evidence>
<gene>
    <name evidence="3" type="ordered locus">GSU0793</name>
</gene>
<feature type="region of interest" description="Disordered" evidence="1">
    <location>
        <begin position="165"/>
        <end position="184"/>
    </location>
</feature>
<protein>
    <submittedName>
        <fullName evidence="3">NosL family protein</fullName>
    </submittedName>
</protein>
<dbReference type="Gene3D" id="3.30.70.2050">
    <property type="match status" value="1"/>
</dbReference>
<dbReference type="EMBL" id="AE017180">
    <property type="protein sequence ID" value="AAR34123.1"/>
    <property type="molecule type" value="Genomic_DNA"/>
</dbReference>
<dbReference type="PANTHER" id="PTHR41247">
    <property type="entry name" value="HTH-TYPE TRANSCRIPTIONAL REPRESSOR YCNK"/>
    <property type="match status" value="1"/>
</dbReference>
<keyword evidence="4" id="KW-1185">Reference proteome</keyword>
<dbReference type="PANTHER" id="PTHR41247:SF1">
    <property type="entry name" value="HTH-TYPE TRANSCRIPTIONAL REPRESSOR YCNK"/>
    <property type="match status" value="1"/>
</dbReference>
<name>Q74F16_GEOSL</name>
<dbReference type="RefSeq" id="WP_010941458.1">
    <property type="nucleotide sequence ID" value="NC_002939.5"/>
</dbReference>
<proteinExistence type="predicted"/>
<sequence length="184" mass="20382">MRQFRKLFCLALSLTMTIVVFTAGVGAASSHGKDVSAHKSCQYCGMDREKFAHSRMLIEFEDGTTVATCSLHCVAVDLANNIDKAPKSIMVADYSTKQLIDAEKAYWVIGGSKQGVMTRNAKWAFAAKDAAEAFIKENGGRPASFDEAIKSAYEDMYSDTKMIRDKRKQMKMKREGHAKGSDMK</sequence>
<dbReference type="EnsemblBacteria" id="AAR34123">
    <property type="protein sequence ID" value="AAR34123"/>
    <property type="gene ID" value="GSU0793"/>
</dbReference>
<reference evidence="3 4" key="2">
    <citation type="journal article" date="2012" name="BMC Genomics">
        <title>Comparative genomic analysis of Geobacter sulfurreducens KN400, a strain with enhanced capacity for extracellular electron transfer and electricity production.</title>
        <authorList>
            <person name="Butler J.E."/>
            <person name="Young N.D."/>
            <person name="Aklujkar M."/>
            <person name="Lovley D.R."/>
        </authorList>
    </citation>
    <scope>NUCLEOTIDE SEQUENCE [LARGE SCALE GENOMIC DNA]</scope>
    <source>
        <strain evidence="4">ATCC 51573 / DSM 12127 / PCA</strain>
    </source>
</reference>
<dbReference type="KEGG" id="gsu:GSU0793"/>
<dbReference type="AlphaFoldDB" id="Q74F16"/>
<reference evidence="3 4" key="1">
    <citation type="journal article" date="2003" name="Science">
        <title>Genome of Geobacter sulfurreducens: metal reduction in subsurface environments.</title>
        <authorList>
            <person name="Methe B.A."/>
            <person name="Nelson K.E."/>
            <person name="Eisen J.A."/>
            <person name="Paulsen I.T."/>
            <person name="Nelson W."/>
            <person name="Heidelberg J.F."/>
            <person name="Wu D."/>
            <person name="Wu M."/>
            <person name="Ward N."/>
            <person name="Beanan M.J."/>
            <person name="Dodson R.J."/>
            <person name="Madupu R."/>
            <person name="Brinkac L.M."/>
            <person name="Daugherty S.C."/>
            <person name="DeBoy R.T."/>
            <person name="Durkin A.S."/>
            <person name="Gwinn M."/>
            <person name="Kolonay J.F."/>
            <person name="Sullivan S.A."/>
            <person name="Haft D.H."/>
            <person name="Selengut J."/>
            <person name="Davidsen T.M."/>
            <person name="Zafar N."/>
            <person name="White O."/>
            <person name="Tran B."/>
            <person name="Romero C."/>
            <person name="Forberger H.A."/>
            <person name="Weidman J."/>
            <person name="Khouri H."/>
            <person name="Feldblyum T.V."/>
            <person name="Utterback T.R."/>
            <person name="Van Aken S.E."/>
            <person name="Lovley D.R."/>
            <person name="Fraser C.M."/>
        </authorList>
    </citation>
    <scope>NUCLEOTIDE SEQUENCE [LARGE SCALE GENOMIC DNA]</scope>
    <source>
        <strain evidence="4">ATCC 51573 / DSM 12127 / PCA</strain>
    </source>
</reference>
<dbReference type="SMR" id="Q74F16"/>
<evidence type="ECO:0000313" key="4">
    <source>
        <dbReference type="Proteomes" id="UP000000577"/>
    </source>
</evidence>
<keyword evidence="2" id="KW-0732">Signal</keyword>
<evidence type="ECO:0000256" key="2">
    <source>
        <dbReference type="SAM" id="SignalP"/>
    </source>
</evidence>
<dbReference type="OrthoDB" id="8564097at2"/>
<accession>Q74F16</accession>
<feature type="signal peptide" evidence="2">
    <location>
        <begin position="1"/>
        <end position="22"/>
    </location>
</feature>
<dbReference type="SUPFAM" id="SSF160387">
    <property type="entry name" value="NosL/MerB-like"/>
    <property type="match status" value="1"/>
</dbReference>
<dbReference type="STRING" id="243231.GSU0793"/>
<dbReference type="eggNOG" id="COG4314">
    <property type="taxonomic scope" value="Bacteria"/>
</dbReference>
<organism evidence="3 4">
    <name type="scientific">Geobacter sulfurreducens (strain ATCC 51573 / DSM 12127 / PCA)</name>
    <dbReference type="NCBI Taxonomy" id="243231"/>
    <lineage>
        <taxon>Bacteria</taxon>
        <taxon>Pseudomonadati</taxon>
        <taxon>Thermodesulfobacteriota</taxon>
        <taxon>Desulfuromonadia</taxon>
        <taxon>Geobacterales</taxon>
        <taxon>Geobacteraceae</taxon>
        <taxon>Geobacter</taxon>
    </lineage>
</organism>
<feature type="compositionally biased region" description="Basic and acidic residues" evidence="1">
    <location>
        <begin position="172"/>
        <end position="184"/>
    </location>
</feature>
<dbReference type="InParanoid" id="Q74F16"/>
<dbReference type="Pfam" id="PF05573">
    <property type="entry name" value="NosL"/>
    <property type="match status" value="1"/>
</dbReference>
<dbReference type="HOGENOM" id="CLU_116319_0_0_7"/>
<evidence type="ECO:0000256" key="1">
    <source>
        <dbReference type="SAM" id="MobiDB-lite"/>
    </source>
</evidence>